<keyword evidence="2" id="KW-0732">Signal</keyword>
<feature type="region of interest" description="Disordered" evidence="1">
    <location>
        <begin position="28"/>
        <end position="83"/>
    </location>
</feature>
<dbReference type="Proteomes" id="UP000649259">
    <property type="component" value="Unassembled WGS sequence"/>
</dbReference>
<keyword evidence="4" id="KW-1185">Reference proteome</keyword>
<dbReference type="InterPro" id="IPR052740">
    <property type="entry name" value="CE4"/>
</dbReference>
<feature type="region of interest" description="Disordered" evidence="1">
    <location>
        <begin position="405"/>
        <end position="427"/>
    </location>
</feature>
<feature type="compositionally biased region" description="Low complexity" evidence="1">
    <location>
        <begin position="43"/>
        <end position="55"/>
    </location>
</feature>
<dbReference type="RefSeq" id="WP_189926997.1">
    <property type="nucleotide sequence ID" value="NZ_BMSI01000015.1"/>
</dbReference>
<protein>
    <recommendedName>
        <fullName evidence="5">Lipoprotein</fullName>
    </recommendedName>
</protein>
<evidence type="ECO:0008006" key="5">
    <source>
        <dbReference type="Google" id="ProtNLM"/>
    </source>
</evidence>
<organism evidence="3 4">
    <name type="scientific">Streptomyces asoensis</name>
    <dbReference type="NCBI Taxonomy" id="249586"/>
    <lineage>
        <taxon>Bacteria</taxon>
        <taxon>Bacillati</taxon>
        <taxon>Actinomycetota</taxon>
        <taxon>Actinomycetes</taxon>
        <taxon>Kitasatosporales</taxon>
        <taxon>Streptomycetaceae</taxon>
        <taxon>Streptomyces</taxon>
    </lineage>
</organism>
<evidence type="ECO:0000313" key="3">
    <source>
        <dbReference type="EMBL" id="GHI62460.1"/>
    </source>
</evidence>
<name>A0ABQ3S358_9ACTN</name>
<evidence type="ECO:0000313" key="4">
    <source>
        <dbReference type="Proteomes" id="UP000649259"/>
    </source>
</evidence>
<dbReference type="SUPFAM" id="SSF88713">
    <property type="entry name" value="Glycoside hydrolase/deacetylase"/>
    <property type="match status" value="1"/>
</dbReference>
<proteinExistence type="predicted"/>
<feature type="signal peptide" evidence="2">
    <location>
        <begin position="1"/>
        <end position="25"/>
    </location>
</feature>
<reference evidence="4" key="1">
    <citation type="submission" date="2023-07" db="EMBL/GenBank/DDBJ databases">
        <title>Whole genome shotgun sequence of Streptomyces cacaoi subsp. asoensis NBRC 13813.</title>
        <authorList>
            <person name="Komaki H."/>
            <person name="Tamura T."/>
        </authorList>
    </citation>
    <scope>NUCLEOTIDE SEQUENCE [LARGE SCALE GENOMIC DNA]</scope>
    <source>
        <strain evidence="4">NBRC 13813</strain>
    </source>
</reference>
<dbReference type="PANTHER" id="PTHR45985">
    <property type="match status" value="1"/>
</dbReference>
<dbReference type="PANTHER" id="PTHR45985:SF3">
    <property type="entry name" value="CHITIN DEACETYLASE-LIKE 4"/>
    <property type="match status" value="1"/>
</dbReference>
<comment type="caution">
    <text evidence="3">The sequence shown here is derived from an EMBL/GenBank/DDBJ whole genome shotgun (WGS) entry which is preliminary data.</text>
</comment>
<sequence length="427" mass="46518">MAATQRIAAGAVVAAAVAASLAGCATGTGGSGGAEEGVPGPQKVKPAPAVPKSAVRLIGDGSTAYTGAQPHLPRPERLKPGQKPPQFVVFSWDGAGEDSQRLFSHFRKVSKANHATMTYFLSGVYMLPEAKADLYRPPQHSPGRSDIGFNDERGIADTVEQLRMAWLEGNEIGTHFNGHFCGKDGGVGQWSVEEWKDEIAQAKQFVRTWKTNTGMKNAAPLPFDYDKELIGARTPCLEGQKNFMKAARELGFRYDTSGVNNQVWPGKKEGLWDLSMQLVPFPGHHYEQLTMDYNFMVNQSGTKTQGDPDKQEFWGDQMRDGLLAGFHRAYDGNRAPLIIGNHFESWNGGVYMRAVEEVVENVCNKPDVRCVSFRQLADWLDAQDPQTLATLRTLDVGEAPKPGWASFLHGGPAPAPKGVPGAPAVRR</sequence>
<dbReference type="InterPro" id="IPR011330">
    <property type="entry name" value="Glyco_hydro/deAcase_b/a-brl"/>
</dbReference>
<dbReference type="Gene3D" id="3.20.20.370">
    <property type="entry name" value="Glycoside hydrolase/deacetylase"/>
    <property type="match status" value="1"/>
</dbReference>
<feature type="chain" id="PRO_5047124765" description="Lipoprotein" evidence="2">
    <location>
        <begin position="26"/>
        <end position="427"/>
    </location>
</feature>
<accession>A0ABQ3S358</accession>
<feature type="compositionally biased region" description="Low complexity" evidence="1">
    <location>
        <begin position="410"/>
        <end position="427"/>
    </location>
</feature>
<dbReference type="EMBL" id="BNEB01000003">
    <property type="protein sequence ID" value="GHI62460.1"/>
    <property type="molecule type" value="Genomic_DNA"/>
</dbReference>
<dbReference type="GeneID" id="91471964"/>
<evidence type="ECO:0000256" key="2">
    <source>
        <dbReference type="SAM" id="SignalP"/>
    </source>
</evidence>
<evidence type="ECO:0000256" key="1">
    <source>
        <dbReference type="SAM" id="MobiDB-lite"/>
    </source>
</evidence>
<gene>
    <name evidence="3" type="ORF">Saso_41100</name>
</gene>
<dbReference type="PROSITE" id="PS51257">
    <property type="entry name" value="PROKAR_LIPOPROTEIN"/>
    <property type="match status" value="1"/>
</dbReference>